<evidence type="ECO:0000313" key="4">
    <source>
        <dbReference type="Proteomes" id="UP001501371"/>
    </source>
</evidence>
<reference evidence="3 4" key="1">
    <citation type="journal article" date="2019" name="Int. J. Syst. Evol. Microbiol.">
        <title>The Global Catalogue of Microorganisms (GCM) 10K type strain sequencing project: providing services to taxonomists for standard genome sequencing and annotation.</title>
        <authorList>
            <consortium name="The Broad Institute Genomics Platform"/>
            <consortium name="The Broad Institute Genome Sequencing Center for Infectious Disease"/>
            <person name="Wu L."/>
            <person name="Ma J."/>
        </authorList>
    </citation>
    <scope>NUCLEOTIDE SEQUENCE [LARGE SCALE GENOMIC DNA]</scope>
    <source>
        <strain evidence="3 4">JCM 12696</strain>
    </source>
</reference>
<dbReference type="EMBL" id="BAAAKV010000013">
    <property type="protein sequence ID" value="GAA1162548.1"/>
    <property type="molecule type" value="Genomic_DNA"/>
</dbReference>
<gene>
    <name evidence="3" type="ORF">GCM10009654_19030</name>
</gene>
<feature type="transmembrane region" description="Helical" evidence="2">
    <location>
        <begin position="20"/>
        <end position="42"/>
    </location>
</feature>
<evidence type="ECO:0000313" key="3">
    <source>
        <dbReference type="EMBL" id="GAA1162548.1"/>
    </source>
</evidence>
<dbReference type="InterPro" id="IPR004165">
    <property type="entry name" value="CoA_trans_fam_I"/>
</dbReference>
<name>A0ABN1UQ45_9ACTN</name>
<dbReference type="InterPro" id="IPR012792">
    <property type="entry name" value="3-oxoacid_CoA-transf_A"/>
</dbReference>
<dbReference type="InterPro" id="IPR037171">
    <property type="entry name" value="NagB/RpiA_transferase-like"/>
</dbReference>
<comment type="caution">
    <text evidence="3">The sequence shown here is derived from an EMBL/GenBank/DDBJ whole genome shotgun (WGS) entry which is preliminary data.</text>
</comment>
<dbReference type="Pfam" id="PF01144">
    <property type="entry name" value="CoA_trans"/>
    <property type="match status" value="1"/>
</dbReference>
<dbReference type="PANTHER" id="PTHR13707:SF60">
    <property type="entry name" value="ACETATE COA-TRANSFERASE SUBUNIT ALPHA"/>
    <property type="match status" value="1"/>
</dbReference>
<organism evidence="3 4">
    <name type="scientific">Streptomyces hebeiensis</name>
    <dbReference type="NCBI Taxonomy" id="229486"/>
    <lineage>
        <taxon>Bacteria</taxon>
        <taxon>Bacillati</taxon>
        <taxon>Actinomycetota</taxon>
        <taxon>Actinomycetes</taxon>
        <taxon>Kitasatosporales</taxon>
        <taxon>Streptomycetaceae</taxon>
        <taxon>Streptomyces</taxon>
    </lineage>
</organism>
<dbReference type="RefSeq" id="WP_344273013.1">
    <property type="nucleotide sequence ID" value="NZ_BAAAKV010000013.1"/>
</dbReference>
<evidence type="ECO:0000256" key="1">
    <source>
        <dbReference type="ARBA" id="ARBA00022679"/>
    </source>
</evidence>
<dbReference type="SUPFAM" id="SSF100950">
    <property type="entry name" value="NagB/RpiA/CoA transferase-like"/>
    <property type="match status" value="1"/>
</dbReference>
<dbReference type="Proteomes" id="UP001501371">
    <property type="component" value="Unassembled WGS sequence"/>
</dbReference>
<keyword evidence="2" id="KW-0472">Membrane</keyword>
<accession>A0ABN1UQ45</accession>
<evidence type="ECO:0000256" key="2">
    <source>
        <dbReference type="SAM" id="Phobius"/>
    </source>
</evidence>
<keyword evidence="1 3" id="KW-0808">Transferase</keyword>
<keyword evidence="4" id="KW-1185">Reference proteome</keyword>
<keyword evidence="2" id="KW-0812">Transmembrane</keyword>
<dbReference type="SMART" id="SM00882">
    <property type="entry name" value="CoA_trans"/>
    <property type="match status" value="1"/>
</dbReference>
<proteinExistence type="predicted"/>
<dbReference type="GO" id="GO:0016740">
    <property type="term" value="F:transferase activity"/>
    <property type="evidence" value="ECO:0007669"/>
    <property type="project" value="UniProtKB-KW"/>
</dbReference>
<protein>
    <submittedName>
        <fullName evidence="3">CoA transferase subunit A</fullName>
    </submittedName>
</protein>
<dbReference type="PANTHER" id="PTHR13707">
    <property type="entry name" value="KETOACID-COENZYME A TRANSFERASE"/>
    <property type="match status" value="1"/>
</dbReference>
<dbReference type="NCBIfam" id="TIGR02429">
    <property type="entry name" value="pcaI_scoA_fam"/>
    <property type="match status" value="1"/>
</dbReference>
<keyword evidence="2" id="KW-1133">Transmembrane helix</keyword>
<sequence>MRLDKTVDGADEAVADIPQGASLAVGGFGLCGIPSVLIAALLRRNAGGFKVVSNNCGVDDWGLGLLLGAGRIARMTSSYVGENKEFARQYLSGELEVELVPQGTLAERLRAGGSGIPAFYTPAGAGTQIGQGGLPWRYGPHGQVAVASPPKETRAFAGREYLMEEAITTDYALVRATIGDRHGNLVFHSSARNFNPLAAMAGRVTIAEVEHLVEPGELGPDEVHLPGVFVQRVVRVPPDDPAAERRIERRCVRAEREGGAGHGAHS</sequence>
<dbReference type="Gene3D" id="3.40.1080.10">
    <property type="entry name" value="Glutaconate Coenzyme A-transferase"/>
    <property type="match status" value="1"/>
</dbReference>